<feature type="domain" description="FAD-binding PCMH-type" evidence="4">
    <location>
        <begin position="1"/>
        <end position="170"/>
    </location>
</feature>
<dbReference type="GO" id="GO:0016491">
    <property type="term" value="F:oxidoreductase activity"/>
    <property type="evidence" value="ECO:0007669"/>
    <property type="project" value="UniProtKB-KW"/>
</dbReference>
<dbReference type="EMBL" id="QGNA01000003">
    <property type="protein sequence ID" value="PWS36657.1"/>
    <property type="molecule type" value="Genomic_DNA"/>
</dbReference>
<dbReference type="Gene3D" id="3.30.43.10">
    <property type="entry name" value="Uridine Diphospho-n-acetylenolpyruvylglucosamine Reductase, domain 2"/>
    <property type="match status" value="1"/>
</dbReference>
<dbReference type="InterPro" id="IPR016167">
    <property type="entry name" value="FAD-bd_PCMH_sub1"/>
</dbReference>
<evidence type="ECO:0000256" key="1">
    <source>
        <dbReference type="ARBA" id="ARBA00022630"/>
    </source>
</evidence>
<dbReference type="InterPro" id="IPR005107">
    <property type="entry name" value="CO_DH_flav_C"/>
</dbReference>
<keyword evidence="2" id="KW-0274">FAD</keyword>
<accession>A0A317FF64</accession>
<comment type="caution">
    <text evidence="5">The sequence shown here is derived from an EMBL/GenBank/DDBJ whole genome shotgun (WGS) entry which is preliminary data.</text>
</comment>
<keyword evidence="1" id="KW-0285">Flavoprotein</keyword>
<sequence>MYDFSYHKPSSVADAVKLLAADPDARAISGGMTLLPALKLRLNKPTSVVDLSGIAELRGVKREGNTIVVGALTKHYEIATNADIKAAIPALAWMASTIGDTQVRNRGTMGGSVANNDPSADYPAALLALGATIQTNKRKISADDFFQGMFATALETGEIVTAIHIPVPEKAGYAKMKNPASRYSMAGVFVAKGPAGVRVGVNGAGANGAFRATEMEKALSANWSPDAVAGVKMDAGMMNGDIHGSAEYRAHLVTVMAKRAVANAG</sequence>
<dbReference type="AlphaFoldDB" id="A0A317FF64"/>
<evidence type="ECO:0000256" key="3">
    <source>
        <dbReference type="ARBA" id="ARBA00023002"/>
    </source>
</evidence>
<dbReference type="PROSITE" id="PS51387">
    <property type="entry name" value="FAD_PCMH"/>
    <property type="match status" value="1"/>
</dbReference>
<dbReference type="InterPro" id="IPR016166">
    <property type="entry name" value="FAD-bd_PCMH"/>
</dbReference>
<evidence type="ECO:0000313" key="6">
    <source>
        <dbReference type="Proteomes" id="UP000245765"/>
    </source>
</evidence>
<dbReference type="OrthoDB" id="9793944at2"/>
<proteinExistence type="predicted"/>
<dbReference type="Gene3D" id="3.30.390.50">
    <property type="entry name" value="CO dehydrogenase flavoprotein, C-terminal domain"/>
    <property type="match status" value="1"/>
</dbReference>
<dbReference type="SUPFAM" id="SSF56176">
    <property type="entry name" value="FAD-binding/transporter-associated domain-like"/>
    <property type="match status" value="1"/>
</dbReference>
<gene>
    <name evidence="5" type="ORF">DFH01_16090</name>
</gene>
<dbReference type="SUPFAM" id="SSF55447">
    <property type="entry name" value="CO dehydrogenase flavoprotein C-terminal domain-like"/>
    <property type="match status" value="1"/>
</dbReference>
<dbReference type="SMART" id="SM01092">
    <property type="entry name" value="CO_deh_flav_C"/>
    <property type="match status" value="1"/>
</dbReference>
<organism evidence="5 6">
    <name type="scientific">Falsiroseomonas bella</name>
    <dbReference type="NCBI Taxonomy" id="2184016"/>
    <lineage>
        <taxon>Bacteria</taxon>
        <taxon>Pseudomonadati</taxon>
        <taxon>Pseudomonadota</taxon>
        <taxon>Alphaproteobacteria</taxon>
        <taxon>Acetobacterales</taxon>
        <taxon>Roseomonadaceae</taxon>
        <taxon>Falsiroseomonas</taxon>
    </lineage>
</organism>
<dbReference type="InterPro" id="IPR036318">
    <property type="entry name" value="FAD-bd_PCMH-like_sf"/>
</dbReference>
<dbReference type="InterPro" id="IPR051312">
    <property type="entry name" value="Diverse_Substr_Oxidored"/>
</dbReference>
<dbReference type="Proteomes" id="UP000245765">
    <property type="component" value="Unassembled WGS sequence"/>
</dbReference>
<evidence type="ECO:0000259" key="4">
    <source>
        <dbReference type="PROSITE" id="PS51387"/>
    </source>
</evidence>
<keyword evidence="6" id="KW-1185">Reference proteome</keyword>
<dbReference type="PANTHER" id="PTHR42659">
    <property type="entry name" value="XANTHINE DEHYDROGENASE SUBUNIT C-RELATED"/>
    <property type="match status" value="1"/>
</dbReference>
<protein>
    <submittedName>
        <fullName evidence="5">Carbon monoxide dehydrogenase</fullName>
    </submittedName>
</protein>
<dbReference type="PANTHER" id="PTHR42659:SF2">
    <property type="entry name" value="XANTHINE DEHYDROGENASE SUBUNIT C-RELATED"/>
    <property type="match status" value="1"/>
</dbReference>
<dbReference type="FunFam" id="3.30.465.10:FF:000017">
    <property type="entry name" value="Xanthine dehydrogenase, FAD binding subunit"/>
    <property type="match status" value="1"/>
</dbReference>
<dbReference type="InterPro" id="IPR016169">
    <property type="entry name" value="FAD-bd_PCMH_sub2"/>
</dbReference>
<reference evidence="6" key="1">
    <citation type="submission" date="2018-05" db="EMBL/GenBank/DDBJ databases">
        <authorList>
            <person name="Du Z."/>
            <person name="Wang X."/>
        </authorList>
    </citation>
    <scope>NUCLEOTIDE SEQUENCE [LARGE SCALE GENOMIC DNA]</scope>
    <source>
        <strain evidence="6">CQN31</strain>
    </source>
</reference>
<dbReference type="InterPro" id="IPR036683">
    <property type="entry name" value="CO_DH_flav_C_dom_sf"/>
</dbReference>
<evidence type="ECO:0000256" key="2">
    <source>
        <dbReference type="ARBA" id="ARBA00022827"/>
    </source>
</evidence>
<keyword evidence="3" id="KW-0560">Oxidoreductase</keyword>
<dbReference type="GO" id="GO:0071949">
    <property type="term" value="F:FAD binding"/>
    <property type="evidence" value="ECO:0007669"/>
    <property type="project" value="InterPro"/>
</dbReference>
<dbReference type="RefSeq" id="WP_109871450.1">
    <property type="nucleotide sequence ID" value="NZ_QGNA01000003.1"/>
</dbReference>
<evidence type="ECO:0000313" key="5">
    <source>
        <dbReference type="EMBL" id="PWS36657.1"/>
    </source>
</evidence>
<dbReference type="Pfam" id="PF00941">
    <property type="entry name" value="FAD_binding_5"/>
    <property type="match status" value="1"/>
</dbReference>
<name>A0A317FF64_9PROT</name>
<dbReference type="Gene3D" id="3.30.465.10">
    <property type="match status" value="1"/>
</dbReference>
<dbReference type="InterPro" id="IPR002346">
    <property type="entry name" value="Mopterin_DH_FAD-bd"/>
</dbReference>